<evidence type="ECO:0000259" key="5">
    <source>
        <dbReference type="Pfam" id="PF04586"/>
    </source>
</evidence>
<gene>
    <name evidence="6" type="ORF">FCI23_39600</name>
</gene>
<dbReference type="Pfam" id="PF04586">
    <property type="entry name" value="Peptidase_S78"/>
    <property type="match status" value="1"/>
</dbReference>
<dbReference type="AlphaFoldDB" id="A0A4V5MXY0"/>
<organism evidence="6 7">
    <name type="scientific">Actinacidiphila oryziradicis</name>
    <dbReference type="NCBI Taxonomy" id="2571141"/>
    <lineage>
        <taxon>Bacteria</taxon>
        <taxon>Bacillati</taxon>
        <taxon>Actinomycetota</taxon>
        <taxon>Actinomycetes</taxon>
        <taxon>Kitasatosporales</taxon>
        <taxon>Streptomycetaceae</taxon>
        <taxon>Actinacidiphila</taxon>
    </lineage>
</organism>
<evidence type="ECO:0000313" key="6">
    <source>
        <dbReference type="EMBL" id="TKA01979.1"/>
    </source>
</evidence>
<dbReference type="InterPro" id="IPR006433">
    <property type="entry name" value="Prohead_protease"/>
</dbReference>
<dbReference type="GO" id="GO:0006508">
    <property type="term" value="P:proteolysis"/>
    <property type="evidence" value="ECO:0007669"/>
    <property type="project" value="UniProtKB-KW"/>
</dbReference>
<evidence type="ECO:0000256" key="1">
    <source>
        <dbReference type="ARBA" id="ARBA00022612"/>
    </source>
</evidence>
<name>A0A4V5MXY0_9ACTN</name>
<feature type="domain" description="Prohead serine protease" evidence="5">
    <location>
        <begin position="38"/>
        <end position="195"/>
    </location>
</feature>
<comment type="caution">
    <text evidence="6">The sequence shown here is derived from an EMBL/GenBank/DDBJ whole genome shotgun (WGS) entry which is preliminary data.</text>
</comment>
<accession>A0A4V5MXY0</accession>
<evidence type="ECO:0000313" key="7">
    <source>
        <dbReference type="Proteomes" id="UP000305778"/>
    </source>
</evidence>
<evidence type="ECO:0000256" key="4">
    <source>
        <dbReference type="SAM" id="MobiDB-lite"/>
    </source>
</evidence>
<dbReference type="InterPro" id="IPR054613">
    <property type="entry name" value="Peptidase_S78_dom"/>
</dbReference>
<sequence>MTGIIGTVTEPLHGPDRPTPVALSSYPKSRARAAGLLEVRAPATDGGASRVEGYASVTEEPFEMFDPFGSYTEVVRQGSFAKTLGENPQVQLLLNHAGLAMAYTKAGSLRLSEDATGLHMEADVNPARSDVGDMLAAIKDGDVDEMSFASQVTRQMWSPDYDQRDIQEVDLHRGDVSVVNFGANPATSVGSAMRSADFDRLDEADARALYERLQRRLEPKPTAGSHPPSLYLAQAQAL</sequence>
<keyword evidence="3" id="KW-0378">Hydrolase</keyword>
<dbReference type="GO" id="GO:0008233">
    <property type="term" value="F:peptidase activity"/>
    <property type="evidence" value="ECO:0007669"/>
    <property type="project" value="UniProtKB-KW"/>
</dbReference>
<keyword evidence="2 6" id="KW-0645">Protease</keyword>
<proteinExistence type="predicted"/>
<evidence type="ECO:0000256" key="2">
    <source>
        <dbReference type="ARBA" id="ARBA00022670"/>
    </source>
</evidence>
<dbReference type="OrthoDB" id="9804926at2"/>
<dbReference type="EMBL" id="SUMC01000067">
    <property type="protein sequence ID" value="TKA01979.1"/>
    <property type="molecule type" value="Genomic_DNA"/>
</dbReference>
<reference evidence="6 7" key="1">
    <citation type="submission" date="2019-04" db="EMBL/GenBank/DDBJ databases">
        <title>Streptomyces oryziradicis sp. nov., a novel actinomycete isolated from rhizosphere soil of rice (Oryza sativa L.).</title>
        <authorList>
            <person name="Li C."/>
        </authorList>
    </citation>
    <scope>NUCLEOTIDE SEQUENCE [LARGE SCALE GENOMIC DNA]</scope>
    <source>
        <strain evidence="6 7">NEAU-C40</strain>
    </source>
</reference>
<dbReference type="Proteomes" id="UP000305778">
    <property type="component" value="Unassembled WGS sequence"/>
</dbReference>
<feature type="region of interest" description="Disordered" evidence="4">
    <location>
        <begin position="1"/>
        <end position="21"/>
    </location>
</feature>
<dbReference type="NCBIfam" id="TIGR01543">
    <property type="entry name" value="proheadase_HK97"/>
    <property type="match status" value="1"/>
</dbReference>
<keyword evidence="1" id="KW-1188">Viral release from host cell</keyword>
<dbReference type="RefSeq" id="WP_136728993.1">
    <property type="nucleotide sequence ID" value="NZ_SUMC01000067.1"/>
</dbReference>
<protein>
    <submittedName>
        <fullName evidence="6">HK97 family phage prohead protease</fullName>
    </submittedName>
</protein>
<evidence type="ECO:0000256" key="3">
    <source>
        <dbReference type="ARBA" id="ARBA00022801"/>
    </source>
</evidence>
<keyword evidence="7" id="KW-1185">Reference proteome</keyword>